<evidence type="ECO:0000259" key="11">
    <source>
        <dbReference type="PROSITE" id="PS50011"/>
    </source>
</evidence>
<keyword evidence="4 9" id="KW-0547">Nucleotide-binding</keyword>
<dbReference type="Gene3D" id="1.10.510.10">
    <property type="entry name" value="Transferase(Phosphotransferase) domain 1"/>
    <property type="match status" value="1"/>
</dbReference>
<dbReference type="KEGG" id="tva:4770758"/>
<evidence type="ECO:0000256" key="6">
    <source>
        <dbReference type="ARBA" id="ARBA00022840"/>
    </source>
</evidence>
<evidence type="ECO:0000313" key="12">
    <source>
        <dbReference type="EMBL" id="EAY12790.1"/>
    </source>
</evidence>
<keyword evidence="2 10" id="KW-0723">Serine/threonine-protein kinase</keyword>
<dbReference type="Proteomes" id="UP000001542">
    <property type="component" value="Unassembled WGS sequence"/>
</dbReference>
<feature type="binding site" evidence="9">
    <location>
        <position position="33"/>
    </location>
    <ligand>
        <name>ATP</name>
        <dbReference type="ChEBI" id="CHEBI:30616"/>
    </ligand>
</feature>
<dbReference type="PANTHER" id="PTHR44899:SF3">
    <property type="entry name" value="SERINE_THREONINE-PROTEIN KINASE NEK1"/>
    <property type="match status" value="1"/>
</dbReference>
<dbReference type="PANTHER" id="PTHR44899">
    <property type="entry name" value="CAMK FAMILY PROTEIN KINASE"/>
    <property type="match status" value="1"/>
</dbReference>
<evidence type="ECO:0000256" key="7">
    <source>
        <dbReference type="ARBA" id="ARBA00047899"/>
    </source>
</evidence>
<dbReference type="GO" id="GO:0005524">
    <property type="term" value="F:ATP binding"/>
    <property type="evidence" value="ECO:0007669"/>
    <property type="project" value="UniProtKB-UniRule"/>
</dbReference>
<dbReference type="SUPFAM" id="SSF56112">
    <property type="entry name" value="Protein kinase-like (PK-like)"/>
    <property type="match status" value="1"/>
</dbReference>
<dbReference type="AlphaFoldDB" id="A2E3M4"/>
<reference evidence="12" key="2">
    <citation type="journal article" date="2007" name="Science">
        <title>Draft genome sequence of the sexually transmitted pathogen Trichomonas vaginalis.</title>
        <authorList>
            <person name="Carlton J.M."/>
            <person name="Hirt R.P."/>
            <person name="Silva J.C."/>
            <person name="Delcher A.L."/>
            <person name="Schatz M."/>
            <person name="Zhao Q."/>
            <person name="Wortman J.R."/>
            <person name="Bidwell S.L."/>
            <person name="Alsmark U.C.M."/>
            <person name="Besteiro S."/>
            <person name="Sicheritz-Ponten T."/>
            <person name="Noel C.J."/>
            <person name="Dacks J.B."/>
            <person name="Foster P.G."/>
            <person name="Simillion C."/>
            <person name="Van de Peer Y."/>
            <person name="Miranda-Saavedra D."/>
            <person name="Barton G.J."/>
            <person name="Westrop G.D."/>
            <person name="Mueller S."/>
            <person name="Dessi D."/>
            <person name="Fiori P.L."/>
            <person name="Ren Q."/>
            <person name="Paulsen I."/>
            <person name="Zhang H."/>
            <person name="Bastida-Corcuera F.D."/>
            <person name="Simoes-Barbosa A."/>
            <person name="Brown M.T."/>
            <person name="Hayes R.D."/>
            <person name="Mukherjee M."/>
            <person name="Okumura C.Y."/>
            <person name="Schneider R."/>
            <person name="Smith A.J."/>
            <person name="Vanacova S."/>
            <person name="Villalvazo M."/>
            <person name="Haas B.J."/>
            <person name="Pertea M."/>
            <person name="Feldblyum T.V."/>
            <person name="Utterback T.R."/>
            <person name="Shu C.L."/>
            <person name="Osoegawa K."/>
            <person name="de Jong P.J."/>
            <person name="Hrdy I."/>
            <person name="Horvathova L."/>
            <person name="Zubacova Z."/>
            <person name="Dolezal P."/>
            <person name="Malik S.B."/>
            <person name="Logsdon J.M. Jr."/>
            <person name="Henze K."/>
            <person name="Gupta A."/>
            <person name="Wang C.C."/>
            <person name="Dunne R.L."/>
            <person name="Upcroft J.A."/>
            <person name="Upcroft P."/>
            <person name="White O."/>
            <person name="Salzberg S.L."/>
            <person name="Tang P."/>
            <person name="Chiu C.-H."/>
            <person name="Lee Y.-S."/>
            <person name="Embley T.M."/>
            <person name="Coombs G.H."/>
            <person name="Mottram J.C."/>
            <person name="Tachezy J."/>
            <person name="Fraser-Liggett C.M."/>
            <person name="Johnson P.J."/>
        </authorList>
    </citation>
    <scope>NUCLEOTIDE SEQUENCE [LARGE SCALE GENOMIC DNA]</scope>
    <source>
        <strain evidence="12">G3</strain>
    </source>
</reference>
<organism evidence="12 13">
    <name type="scientific">Trichomonas vaginalis (strain ATCC PRA-98 / G3)</name>
    <dbReference type="NCBI Taxonomy" id="412133"/>
    <lineage>
        <taxon>Eukaryota</taxon>
        <taxon>Metamonada</taxon>
        <taxon>Parabasalia</taxon>
        <taxon>Trichomonadida</taxon>
        <taxon>Trichomonadidae</taxon>
        <taxon>Trichomonas</taxon>
    </lineage>
</organism>
<protein>
    <recommendedName>
        <fullName evidence="1">non-specific serine/threonine protein kinase</fullName>
        <ecNumber evidence="1">2.7.11.1</ecNumber>
    </recommendedName>
</protein>
<dbReference type="Gene3D" id="3.30.200.20">
    <property type="entry name" value="Phosphorylase Kinase, domain 1"/>
    <property type="match status" value="1"/>
</dbReference>
<dbReference type="InterPro" id="IPR011009">
    <property type="entry name" value="Kinase-like_dom_sf"/>
</dbReference>
<evidence type="ECO:0000256" key="1">
    <source>
        <dbReference type="ARBA" id="ARBA00012513"/>
    </source>
</evidence>
<dbReference type="OrthoDB" id="248923at2759"/>
<dbReference type="InterPro" id="IPR008271">
    <property type="entry name" value="Ser/Thr_kinase_AS"/>
</dbReference>
<keyword evidence="3" id="KW-0808">Transferase</keyword>
<keyword evidence="5 12" id="KW-0418">Kinase</keyword>
<name>A2E3M4_TRIV3</name>
<dbReference type="SMART" id="SM00220">
    <property type="entry name" value="S_TKc"/>
    <property type="match status" value="1"/>
</dbReference>
<dbReference type="Pfam" id="PF00069">
    <property type="entry name" value="Pkinase"/>
    <property type="match status" value="1"/>
</dbReference>
<dbReference type="InterPro" id="IPR000719">
    <property type="entry name" value="Prot_kinase_dom"/>
</dbReference>
<dbReference type="SMR" id="A2E3M4"/>
<evidence type="ECO:0000256" key="3">
    <source>
        <dbReference type="ARBA" id="ARBA00022679"/>
    </source>
</evidence>
<evidence type="ECO:0000256" key="9">
    <source>
        <dbReference type="PROSITE-ProRule" id="PRU10141"/>
    </source>
</evidence>
<dbReference type="InParanoid" id="A2E3M4"/>
<evidence type="ECO:0000256" key="2">
    <source>
        <dbReference type="ARBA" id="ARBA00022527"/>
    </source>
</evidence>
<dbReference type="PROSITE" id="PS00108">
    <property type="entry name" value="PROTEIN_KINASE_ST"/>
    <property type="match status" value="1"/>
</dbReference>
<dbReference type="RefSeq" id="XP_001325013.1">
    <property type="nucleotide sequence ID" value="XM_001324978.1"/>
</dbReference>
<evidence type="ECO:0000256" key="5">
    <source>
        <dbReference type="ARBA" id="ARBA00022777"/>
    </source>
</evidence>
<evidence type="ECO:0000256" key="10">
    <source>
        <dbReference type="RuleBase" id="RU000304"/>
    </source>
</evidence>
<dbReference type="VEuPathDB" id="TrichDB:TVAGG3_0647140"/>
<dbReference type="PROSITE" id="PS50011">
    <property type="entry name" value="PROTEIN_KINASE_DOM"/>
    <property type="match status" value="1"/>
</dbReference>
<proteinExistence type="inferred from homology"/>
<dbReference type="EMBL" id="DS113296">
    <property type="protein sequence ID" value="EAY12790.1"/>
    <property type="molecule type" value="Genomic_DNA"/>
</dbReference>
<dbReference type="EC" id="2.7.11.1" evidence="1"/>
<comment type="similarity">
    <text evidence="10">Belongs to the protein kinase superfamily.</text>
</comment>
<dbReference type="STRING" id="5722.A2E3M4"/>
<dbReference type="OMA" id="TAYLVEC"/>
<accession>A2E3M4</accession>
<keyword evidence="13" id="KW-1185">Reference proteome</keyword>
<keyword evidence="6 9" id="KW-0067">ATP-binding</keyword>
<reference evidence="12" key="1">
    <citation type="submission" date="2006-10" db="EMBL/GenBank/DDBJ databases">
        <authorList>
            <person name="Amadeo P."/>
            <person name="Zhao Q."/>
            <person name="Wortman J."/>
            <person name="Fraser-Liggett C."/>
            <person name="Carlton J."/>
        </authorList>
    </citation>
    <scope>NUCLEOTIDE SEQUENCE</scope>
    <source>
        <strain evidence="12">G3</strain>
    </source>
</reference>
<dbReference type="InterPro" id="IPR017441">
    <property type="entry name" value="Protein_kinase_ATP_BS"/>
</dbReference>
<dbReference type="GO" id="GO:0005737">
    <property type="term" value="C:cytoplasm"/>
    <property type="evidence" value="ECO:0000318"/>
    <property type="project" value="GO_Central"/>
</dbReference>
<comment type="catalytic activity">
    <reaction evidence="7">
        <text>L-threonyl-[protein] + ATP = O-phospho-L-threonyl-[protein] + ADP + H(+)</text>
        <dbReference type="Rhea" id="RHEA:46608"/>
        <dbReference type="Rhea" id="RHEA-COMP:11060"/>
        <dbReference type="Rhea" id="RHEA-COMP:11605"/>
        <dbReference type="ChEBI" id="CHEBI:15378"/>
        <dbReference type="ChEBI" id="CHEBI:30013"/>
        <dbReference type="ChEBI" id="CHEBI:30616"/>
        <dbReference type="ChEBI" id="CHEBI:61977"/>
        <dbReference type="ChEBI" id="CHEBI:456216"/>
        <dbReference type="EC" id="2.7.11.1"/>
    </reaction>
</comment>
<evidence type="ECO:0000256" key="8">
    <source>
        <dbReference type="ARBA" id="ARBA00048679"/>
    </source>
</evidence>
<dbReference type="GO" id="GO:0004674">
    <property type="term" value="F:protein serine/threonine kinase activity"/>
    <property type="evidence" value="ECO:0000318"/>
    <property type="project" value="GO_Central"/>
</dbReference>
<dbReference type="CDD" id="cd08215">
    <property type="entry name" value="STKc_Nek"/>
    <property type="match status" value="1"/>
</dbReference>
<dbReference type="eggNOG" id="KOG0589">
    <property type="taxonomic scope" value="Eukaryota"/>
</dbReference>
<dbReference type="PROSITE" id="PS00107">
    <property type="entry name" value="PROTEIN_KINASE_ATP"/>
    <property type="match status" value="1"/>
</dbReference>
<dbReference type="InterPro" id="IPR051131">
    <property type="entry name" value="NEK_Ser/Thr_kinase_NIMA"/>
</dbReference>
<gene>
    <name evidence="12" type="ORF">TVAG_401160</name>
</gene>
<feature type="domain" description="Protein kinase" evidence="11">
    <location>
        <begin position="4"/>
        <end position="258"/>
    </location>
</feature>
<sequence>MQDYEVIKCIGEGSFGKALLVKHIESQELRVIKQVDLSQQNETIQEASLRESNLLSELDHPNIIRFYDSFLEGDVLCTVMEYAAGGDIASKIAEAKGMHFPEFVIISWFAQMCLGLQYIHSHHILHRDIKSQNIFLDADGNVKIGDFGTAKCLEETGEFAETVVGSPFYLSPEICQGVPYNAKTDIWSLGCVLYELCTLVPAFSGDCIGGIVMKILRSEQPPIPGEYSSDLSNLVDSMLQKNPCRRPTITQILSLSFLKPVLPISSVSQVVIHRMSDEKIKEKRPQSKLVQPKEKKPVEIPPKEEIGLCLMVTNLQTNESQAQIKANVQKDRHVLNVRKSGHPLTKKSKIQSNRRVVREEDAIAELPTCLTSYHINTDTKSDEDFMNGNVAASSAEKSLEEIEQMRMYLEKLLGTEVLLNAYNAIKKGENAKWVLEIMGTQHRKAAVLLQRLILLEENINAV</sequence>
<dbReference type="FunFam" id="3.30.200.20:FF:000631">
    <property type="entry name" value="Serine/threonine-protein kinase NEK"/>
    <property type="match status" value="1"/>
</dbReference>
<dbReference type="FunCoup" id="A2E3M4">
    <property type="interactions" value="203"/>
</dbReference>
<evidence type="ECO:0000256" key="4">
    <source>
        <dbReference type="ARBA" id="ARBA00022741"/>
    </source>
</evidence>
<comment type="catalytic activity">
    <reaction evidence="8">
        <text>L-seryl-[protein] + ATP = O-phospho-L-seryl-[protein] + ADP + H(+)</text>
        <dbReference type="Rhea" id="RHEA:17989"/>
        <dbReference type="Rhea" id="RHEA-COMP:9863"/>
        <dbReference type="Rhea" id="RHEA-COMP:11604"/>
        <dbReference type="ChEBI" id="CHEBI:15378"/>
        <dbReference type="ChEBI" id="CHEBI:29999"/>
        <dbReference type="ChEBI" id="CHEBI:30616"/>
        <dbReference type="ChEBI" id="CHEBI:83421"/>
        <dbReference type="ChEBI" id="CHEBI:456216"/>
        <dbReference type="EC" id="2.7.11.1"/>
    </reaction>
</comment>
<dbReference type="VEuPathDB" id="TrichDB:TVAG_401160"/>
<evidence type="ECO:0000313" key="13">
    <source>
        <dbReference type="Proteomes" id="UP000001542"/>
    </source>
</evidence>
<dbReference type="FunFam" id="1.10.510.10:FF:000172">
    <property type="entry name" value="serine/threonine-protein kinase Nek1 isoform X1"/>
    <property type="match status" value="1"/>
</dbReference>